<dbReference type="PROSITE" id="PS50045">
    <property type="entry name" value="SIGMA54_INTERACT_4"/>
    <property type="match status" value="1"/>
</dbReference>
<dbReference type="GO" id="GO:0000160">
    <property type="term" value="P:phosphorelay signal transduction system"/>
    <property type="evidence" value="ECO:0007669"/>
    <property type="project" value="InterPro"/>
</dbReference>
<evidence type="ECO:0000259" key="6">
    <source>
        <dbReference type="PROSITE" id="PS50045"/>
    </source>
</evidence>
<proteinExistence type="predicted"/>
<dbReference type="EMBL" id="LT670846">
    <property type="protein sequence ID" value="SHK14249.1"/>
    <property type="molecule type" value="Genomic_DNA"/>
</dbReference>
<evidence type="ECO:0000256" key="3">
    <source>
        <dbReference type="ARBA" id="ARBA00023015"/>
    </source>
</evidence>
<dbReference type="InterPro" id="IPR011006">
    <property type="entry name" value="CheY-like_superfamily"/>
</dbReference>
<accession>A0A1M6Q214</accession>
<evidence type="ECO:0000256" key="1">
    <source>
        <dbReference type="ARBA" id="ARBA00022741"/>
    </source>
</evidence>
<dbReference type="Proteomes" id="UP000189810">
    <property type="component" value="Chromosome I"/>
</dbReference>
<dbReference type="InterPro" id="IPR009057">
    <property type="entry name" value="Homeodomain-like_sf"/>
</dbReference>
<keyword evidence="1" id="KW-0547">Nucleotide-binding</keyword>
<dbReference type="Pfam" id="PF00158">
    <property type="entry name" value="Sigma54_activat"/>
    <property type="match status" value="1"/>
</dbReference>
<reference evidence="8 9" key="1">
    <citation type="submission" date="2016-11" db="EMBL/GenBank/DDBJ databases">
        <authorList>
            <person name="Jaros S."/>
            <person name="Januszkiewicz K."/>
            <person name="Wedrychowicz H."/>
        </authorList>
    </citation>
    <scope>NUCLEOTIDE SEQUENCE [LARGE SCALE GENOMIC DNA]</scope>
    <source>
        <strain evidence="8 9">DSM 19557</strain>
    </source>
</reference>
<dbReference type="InterPro" id="IPR025943">
    <property type="entry name" value="Sigma_54_int_dom_ATP-bd_2"/>
</dbReference>
<dbReference type="GO" id="GO:0006355">
    <property type="term" value="P:regulation of DNA-templated transcription"/>
    <property type="evidence" value="ECO:0007669"/>
    <property type="project" value="InterPro"/>
</dbReference>
<keyword evidence="3" id="KW-0805">Transcription regulation</keyword>
<evidence type="ECO:0000313" key="8">
    <source>
        <dbReference type="EMBL" id="SHK14249.1"/>
    </source>
</evidence>
<dbReference type="PANTHER" id="PTHR32071:SF119">
    <property type="entry name" value="SIGMA L-DEPENDENT TRANSCRIPTIONAL REGULATOR YPLP-RELATED"/>
    <property type="match status" value="1"/>
</dbReference>
<dbReference type="PROSITE" id="PS50110">
    <property type="entry name" value="RESPONSE_REGULATORY"/>
    <property type="match status" value="1"/>
</dbReference>
<sequence length="435" mass="49446">MVRVLVVEDDTDFGSLLLEYLSNYYTVDWVKTLKDAVDRLSTNSYDVAIVDVLLPDGNGVDILETVKSNQLGTEVVFLTGHGSIKLAVEAMKKGANDFLTKPCSLDDINMTVEKALETLRTKKENKLYKLEKALLEEEYVFKSPKMKEVLHNISKISCSDCPVLLVGETGVGKEVIARLIHQLSPRKAKPMVVLNLASIPKDLVEAELFGYEKGAFTGAVQSREGFFELANEGTIFLDEVTDIPVEVQAKLLRVVEHKSFFRIGGKREIHTDVRLIAATNADVKKLIEEGKFRKDLYYRLSTVEIYIPPLRERPEDIIPLAEHFLRFYSHKYRKSIEGFTRQAKEELLSYTYPGNVRELKSIVERAVLFAEGRYITPQELCIPNTCQGTLTLKDMERQRILEALKLSGNNKKKAAQMLGIPLRTLYRKLRYHNLL</sequence>
<dbReference type="PRINTS" id="PR01590">
    <property type="entry name" value="HTHFIS"/>
</dbReference>
<dbReference type="InterPro" id="IPR002078">
    <property type="entry name" value="Sigma_54_int"/>
</dbReference>
<dbReference type="InterPro" id="IPR058031">
    <property type="entry name" value="AAA_lid_NorR"/>
</dbReference>
<dbReference type="SUPFAM" id="SSF52172">
    <property type="entry name" value="CheY-like"/>
    <property type="match status" value="1"/>
</dbReference>
<evidence type="ECO:0000313" key="9">
    <source>
        <dbReference type="Proteomes" id="UP000189810"/>
    </source>
</evidence>
<dbReference type="InterPro" id="IPR003593">
    <property type="entry name" value="AAA+_ATPase"/>
</dbReference>
<dbReference type="FunFam" id="3.40.50.300:FF:000006">
    <property type="entry name" value="DNA-binding transcriptional regulator NtrC"/>
    <property type="match status" value="1"/>
</dbReference>
<dbReference type="CDD" id="cd00009">
    <property type="entry name" value="AAA"/>
    <property type="match status" value="1"/>
</dbReference>
<dbReference type="PROSITE" id="PS00676">
    <property type="entry name" value="SIGMA54_INTERACT_2"/>
    <property type="match status" value="1"/>
</dbReference>
<dbReference type="RefSeq" id="WP_231967116.1">
    <property type="nucleotide sequence ID" value="NZ_LT670846.1"/>
</dbReference>
<protein>
    <submittedName>
        <fullName evidence="8">Two-component system, NtrC family, response regulator/two-component system, NtrC family, response regulator AtoC</fullName>
    </submittedName>
</protein>
<dbReference type="SMART" id="SM00382">
    <property type="entry name" value="AAA"/>
    <property type="match status" value="1"/>
</dbReference>
<dbReference type="SUPFAM" id="SSF52540">
    <property type="entry name" value="P-loop containing nucleoside triphosphate hydrolases"/>
    <property type="match status" value="1"/>
</dbReference>
<dbReference type="Gene3D" id="3.40.50.2300">
    <property type="match status" value="1"/>
</dbReference>
<keyword evidence="9" id="KW-1185">Reference proteome</keyword>
<dbReference type="PROSITE" id="PS00675">
    <property type="entry name" value="SIGMA54_INTERACT_1"/>
    <property type="match status" value="1"/>
</dbReference>
<evidence type="ECO:0000256" key="4">
    <source>
        <dbReference type="ARBA" id="ARBA00023163"/>
    </source>
</evidence>
<gene>
    <name evidence="8" type="ORF">SAMN05444391_0047</name>
</gene>
<feature type="domain" description="Response regulatory" evidence="7">
    <location>
        <begin position="3"/>
        <end position="116"/>
    </location>
</feature>
<keyword evidence="5" id="KW-0597">Phosphoprotein</keyword>
<evidence type="ECO:0000256" key="2">
    <source>
        <dbReference type="ARBA" id="ARBA00022840"/>
    </source>
</evidence>
<dbReference type="GO" id="GO:0005524">
    <property type="term" value="F:ATP binding"/>
    <property type="evidence" value="ECO:0007669"/>
    <property type="project" value="UniProtKB-KW"/>
</dbReference>
<organism evidence="8 9">
    <name type="scientific">Thermocrinis minervae</name>
    <dbReference type="NCBI Taxonomy" id="381751"/>
    <lineage>
        <taxon>Bacteria</taxon>
        <taxon>Pseudomonadati</taxon>
        <taxon>Aquificota</taxon>
        <taxon>Aquificia</taxon>
        <taxon>Aquificales</taxon>
        <taxon>Aquificaceae</taxon>
        <taxon>Thermocrinis</taxon>
    </lineage>
</organism>
<dbReference type="Gene3D" id="3.40.50.300">
    <property type="entry name" value="P-loop containing nucleotide triphosphate hydrolases"/>
    <property type="match status" value="1"/>
</dbReference>
<dbReference type="Pfam" id="PF02954">
    <property type="entry name" value="HTH_8"/>
    <property type="match status" value="1"/>
</dbReference>
<dbReference type="STRING" id="381751.SAMN05444391_0047"/>
<dbReference type="Gene3D" id="1.10.10.60">
    <property type="entry name" value="Homeodomain-like"/>
    <property type="match status" value="1"/>
</dbReference>
<dbReference type="PANTHER" id="PTHR32071">
    <property type="entry name" value="TRANSCRIPTIONAL REGULATORY PROTEIN"/>
    <property type="match status" value="1"/>
</dbReference>
<dbReference type="SMART" id="SM00448">
    <property type="entry name" value="REC"/>
    <property type="match status" value="1"/>
</dbReference>
<keyword evidence="4" id="KW-0804">Transcription</keyword>
<dbReference type="Gene3D" id="1.10.8.60">
    <property type="match status" value="1"/>
</dbReference>
<dbReference type="SUPFAM" id="SSF46689">
    <property type="entry name" value="Homeodomain-like"/>
    <property type="match status" value="1"/>
</dbReference>
<evidence type="ECO:0000256" key="5">
    <source>
        <dbReference type="PROSITE-ProRule" id="PRU00169"/>
    </source>
</evidence>
<dbReference type="InterPro" id="IPR027417">
    <property type="entry name" value="P-loop_NTPase"/>
</dbReference>
<dbReference type="GO" id="GO:0043565">
    <property type="term" value="F:sequence-specific DNA binding"/>
    <property type="evidence" value="ECO:0007669"/>
    <property type="project" value="InterPro"/>
</dbReference>
<keyword evidence="2" id="KW-0067">ATP-binding</keyword>
<dbReference type="InterPro" id="IPR025662">
    <property type="entry name" value="Sigma_54_int_dom_ATP-bd_1"/>
</dbReference>
<feature type="modified residue" description="4-aspartylphosphate" evidence="5">
    <location>
        <position position="51"/>
    </location>
</feature>
<dbReference type="AlphaFoldDB" id="A0A1M6Q214"/>
<dbReference type="Pfam" id="PF00072">
    <property type="entry name" value="Response_reg"/>
    <property type="match status" value="1"/>
</dbReference>
<dbReference type="Pfam" id="PF25601">
    <property type="entry name" value="AAA_lid_14"/>
    <property type="match status" value="1"/>
</dbReference>
<dbReference type="InterPro" id="IPR002197">
    <property type="entry name" value="HTH_Fis"/>
</dbReference>
<dbReference type="InterPro" id="IPR001789">
    <property type="entry name" value="Sig_transdc_resp-reg_receiver"/>
</dbReference>
<name>A0A1M6Q214_9AQUI</name>
<feature type="domain" description="Sigma-54 factor interaction" evidence="6">
    <location>
        <begin position="139"/>
        <end position="368"/>
    </location>
</feature>
<evidence type="ECO:0000259" key="7">
    <source>
        <dbReference type="PROSITE" id="PS50110"/>
    </source>
</evidence>